<reference evidence="1" key="1">
    <citation type="submission" date="2014-09" db="EMBL/GenBank/DDBJ databases">
        <authorList>
            <person name="Magalhaes I.L.F."/>
            <person name="Oliveira U."/>
            <person name="Santos F.R."/>
            <person name="Vidigal T.H.D.A."/>
            <person name="Brescovit A.D."/>
            <person name="Santos A.J."/>
        </authorList>
    </citation>
    <scope>NUCLEOTIDE SEQUENCE</scope>
    <source>
        <tissue evidence="1">Shoot tissue taken approximately 20 cm above the soil surface</tissue>
    </source>
</reference>
<evidence type="ECO:0000313" key="1">
    <source>
        <dbReference type="EMBL" id="JAD88466.1"/>
    </source>
</evidence>
<organism evidence="1">
    <name type="scientific">Arundo donax</name>
    <name type="common">Giant reed</name>
    <name type="synonym">Donax arundinaceus</name>
    <dbReference type="NCBI Taxonomy" id="35708"/>
    <lineage>
        <taxon>Eukaryota</taxon>
        <taxon>Viridiplantae</taxon>
        <taxon>Streptophyta</taxon>
        <taxon>Embryophyta</taxon>
        <taxon>Tracheophyta</taxon>
        <taxon>Spermatophyta</taxon>
        <taxon>Magnoliopsida</taxon>
        <taxon>Liliopsida</taxon>
        <taxon>Poales</taxon>
        <taxon>Poaceae</taxon>
        <taxon>PACMAD clade</taxon>
        <taxon>Arundinoideae</taxon>
        <taxon>Arundineae</taxon>
        <taxon>Arundo</taxon>
    </lineage>
</organism>
<dbReference type="AlphaFoldDB" id="A0A0A9DKZ7"/>
<proteinExistence type="predicted"/>
<accession>A0A0A9DKZ7</accession>
<name>A0A0A9DKZ7_ARUDO</name>
<reference evidence="1" key="2">
    <citation type="journal article" date="2015" name="Data Brief">
        <title>Shoot transcriptome of the giant reed, Arundo donax.</title>
        <authorList>
            <person name="Barrero R.A."/>
            <person name="Guerrero F.D."/>
            <person name="Moolhuijzen P."/>
            <person name="Goolsby J.A."/>
            <person name="Tidwell J."/>
            <person name="Bellgard S.E."/>
            <person name="Bellgard M.I."/>
        </authorList>
    </citation>
    <scope>NUCLEOTIDE SEQUENCE</scope>
    <source>
        <tissue evidence="1">Shoot tissue taken approximately 20 cm above the soil surface</tissue>
    </source>
</reference>
<dbReference type="EMBL" id="GBRH01209429">
    <property type="protein sequence ID" value="JAD88466.1"/>
    <property type="molecule type" value="Transcribed_RNA"/>
</dbReference>
<sequence length="65" mass="7399">MATAAAAAARRTWVCTTSMSSSTTTTTMARTAGTCHRRRWRRSPRTGRRWRWCPPSRQAEAEEEV</sequence>
<protein>
    <submittedName>
        <fullName evidence="1">Uncharacterized protein</fullName>
    </submittedName>
</protein>